<evidence type="ECO:0000259" key="2">
    <source>
        <dbReference type="Pfam" id="PF22599"/>
    </source>
</evidence>
<sequence length="252" mass="26080">MKRTIAVLTVLLAAALSTACTSTDDKPELDWPDQIANPEAFAFRAVIASTDGAPRKGTSAADMTATTLDEVWKKVGDLSAETAQALTAPPHPNEDDMALAPFASLTPAEVELLPATVAFNVPYVHCGLLAEMPRAYPDPAAETTVCDAENVKYHLRPVAIDASGLEGAKVEGDAVGGGFKIILDFTDAGTATWADLTAANVNGQVAIVLGDEVVTAPTIMAAITGGTTEVTGAFTQDEARDLVARINDALTG</sequence>
<dbReference type="InterPro" id="IPR054384">
    <property type="entry name" value="SecDF_P1_head"/>
</dbReference>
<reference evidence="3 4" key="1">
    <citation type="submission" date="2020-08" db="EMBL/GenBank/DDBJ databases">
        <title>Genomic Encyclopedia of Type Strains, Phase IV (KMG-IV): sequencing the most valuable type-strain genomes for metagenomic binning, comparative biology and taxonomic classification.</title>
        <authorList>
            <person name="Goeker M."/>
        </authorList>
    </citation>
    <scope>NUCLEOTIDE SEQUENCE [LARGE SCALE GENOMIC DNA]</scope>
    <source>
        <strain evidence="3 4">YIM 65646</strain>
    </source>
</reference>
<name>A0A841FYL9_9ACTN</name>
<dbReference type="AlphaFoldDB" id="A0A841FYL9"/>
<organism evidence="3 4">
    <name type="scientific">Phytomonospora endophytica</name>
    <dbReference type="NCBI Taxonomy" id="714109"/>
    <lineage>
        <taxon>Bacteria</taxon>
        <taxon>Bacillati</taxon>
        <taxon>Actinomycetota</taxon>
        <taxon>Actinomycetes</taxon>
        <taxon>Micromonosporales</taxon>
        <taxon>Micromonosporaceae</taxon>
        <taxon>Phytomonospora</taxon>
    </lineage>
</organism>
<gene>
    <name evidence="3" type="ORF">HNR73_006330</name>
</gene>
<comment type="caution">
    <text evidence="3">The sequence shown here is derived from an EMBL/GenBank/DDBJ whole genome shotgun (WGS) entry which is preliminary data.</text>
</comment>
<keyword evidence="1" id="KW-0732">Signal</keyword>
<dbReference type="EMBL" id="JACHGT010000016">
    <property type="protein sequence ID" value="MBB6038447.1"/>
    <property type="molecule type" value="Genomic_DNA"/>
</dbReference>
<feature type="chain" id="PRO_5039204265" description="SecDF P1 head subdomain domain-containing protein" evidence="1">
    <location>
        <begin position="20"/>
        <end position="252"/>
    </location>
</feature>
<dbReference type="PROSITE" id="PS51257">
    <property type="entry name" value="PROKAR_LIPOPROTEIN"/>
    <property type="match status" value="1"/>
</dbReference>
<evidence type="ECO:0000313" key="3">
    <source>
        <dbReference type="EMBL" id="MBB6038447.1"/>
    </source>
</evidence>
<protein>
    <recommendedName>
        <fullName evidence="2">SecDF P1 head subdomain domain-containing protein</fullName>
    </recommendedName>
</protein>
<keyword evidence="4" id="KW-1185">Reference proteome</keyword>
<dbReference type="Proteomes" id="UP000548476">
    <property type="component" value="Unassembled WGS sequence"/>
</dbReference>
<accession>A0A841FYL9</accession>
<evidence type="ECO:0000256" key="1">
    <source>
        <dbReference type="SAM" id="SignalP"/>
    </source>
</evidence>
<dbReference type="Gene3D" id="3.30.1360.200">
    <property type="match status" value="1"/>
</dbReference>
<evidence type="ECO:0000313" key="4">
    <source>
        <dbReference type="Proteomes" id="UP000548476"/>
    </source>
</evidence>
<feature type="signal peptide" evidence="1">
    <location>
        <begin position="1"/>
        <end position="19"/>
    </location>
</feature>
<feature type="domain" description="SecDF P1 head subdomain" evidence="2">
    <location>
        <begin position="150"/>
        <end position="246"/>
    </location>
</feature>
<proteinExistence type="predicted"/>
<dbReference type="RefSeq" id="WP_184791235.1">
    <property type="nucleotide sequence ID" value="NZ_BONT01000010.1"/>
</dbReference>
<dbReference type="Pfam" id="PF22599">
    <property type="entry name" value="SecDF_P1_head"/>
    <property type="match status" value="1"/>
</dbReference>